<dbReference type="GO" id="GO:0015979">
    <property type="term" value="P:photosynthesis"/>
    <property type="evidence" value="ECO:0007669"/>
    <property type="project" value="InterPro"/>
</dbReference>
<gene>
    <name evidence="5" type="ORF">THAPSDRAFT_21390</name>
</gene>
<evidence type="ECO:0000256" key="4">
    <source>
        <dbReference type="SAM" id="SignalP"/>
    </source>
</evidence>
<dbReference type="Gene3D" id="1.20.120.290">
    <property type="entry name" value="Oxygen-evolving enhancer protein 3 (PsbQ), four-helix up-down bundle"/>
    <property type="match status" value="1"/>
</dbReference>
<keyword evidence="4" id="KW-0732">Signal</keyword>
<dbReference type="SUPFAM" id="SSF101112">
    <property type="entry name" value="Oxygen-evolving enhancer protein 3"/>
    <property type="match status" value="1"/>
</dbReference>
<dbReference type="AlphaFoldDB" id="B8BV25"/>
<feature type="signal peptide" evidence="4">
    <location>
        <begin position="1"/>
        <end position="19"/>
    </location>
</feature>
<organism evidence="5 6">
    <name type="scientific">Thalassiosira pseudonana</name>
    <name type="common">Marine diatom</name>
    <name type="synonym">Cyclotella nana</name>
    <dbReference type="NCBI Taxonomy" id="35128"/>
    <lineage>
        <taxon>Eukaryota</taxon>
        <taxon>Sar</taxon>
        <taxon>Stramenopiles</taxon>
        <taxon>Ochrophyta</taxon>
        <taxon>Bacillariophyta</taxon>
        <taxon>Coscinodiscophyceae</taxon>
        <taxon>Thalassiosirophycidae</taxon>
        <taxon>Thalassiosirales</taxon>
        <taxon>Thalassiosiraceae</taxon>
        <taxon>Thalassiosira</taxon>
    </lineage>
</organism>
<sequence>MARTLTLLLVAVAMPIASCFSTGQSSRAQFLKTVGRTSAAVLTLPNIARAKSGDSSNIVMPNYVEYLIEKNKQVDPSDLLYKGPDLELQLRRIGEAANRLPEIVSLAEDKKWSQVQGIITGPLGTLLQTLNSLASSANSKEVTKAAQQVKKDLLEIGVAAGRKESVPCVKAAENATKDLQKFVMLL</sequence>
<dbReference type="GO" id="GO:0019898">
    <property type="term" value="C:extrinsic component of membrane"/>
    <property type="evidence" value="ECO:0007669"/>
    <property type="project" value="InterPro"/>
</dbReference>
<dbReference type="InterPro" id="IPR023222">
    <property type="entry name" value="PsbQ-like_dom_sf"/>
</dbReference>
<reference evidence="5 6" key="1">
    <citation type="journal article" date="2004" name="Science">
        <title>The genome of the diatom Thalassiosira pseudonana: ecology, evolution, and metabolism.</title>
        <authorList>
            <person name="Armbrust E.V."/>
            <person name="Berges J.A."/>
            <person name="Bowler C."/>
            <person name="Green B.R."/>
            <person name="Martinez D."/>
            <person name="Putnam N.H."/>
            <person name="Zhou S."/>
            <person name="Allen A.E."/>
            <person name="Apt K.E."/>
            <person name="Bechner M."/>
            <person name="Brzezinski M.A."/>
            <person name="Chaal B.K."/>
            <person name="Chiovitti A."/>
            <person name="Davis A.K."/>
            <person name="Demarest M.S."/>
            <person name="Detter J.C."/>
            <person name="Glavina T."/>
            <person name="Goodstein D."/>
            <person name="Hadi M.Z."/>
            <person name="Hellsten U."/>
            <person name="Hildebrand M."/>
            <person name="Jenkins B.D."/>
            <person name="Jurka J."/>
            <person name="Kapitonov V.V."/>
            <person name="Kroger N."/>
            <person name="Lau W.W."/>
            <person name="Lane T.W."/>
            <person name="Larimer F.W."/>
            <person name="Lippmeier J.C."/>
            <person name="Lucas S."/>
            <person name="Medina M."/>
            <person name="Montsant A."/>
            <person name="Obornik M."/>
            <person name="Parker M.S."/>
            <person name="Palenik B."/>
            <person name="Pazour G.J."/>
            <person name="Richardson P.M."/>
            <person name="Rynearson T.A."/>
            <person name="Saito M.A."/>
            <person name="Schwartz D.C."/>
            <person name="Thamatrakoln K."/>
            <person name="Valentin K."/>
            <person name="Vardi A."/>
            <person name="Wilkerson F.P."/>
            <person name="Rokhsar D.S."/>
        </authorList>
    </citation>
    <scope>NUCLEOTIDE SEQUENCE [LARGE SCALE GENOMIC DNA]</scope>
    <source>
        <strain evidence="5 6">CCMP1335</strain>
    </source>
</reference>
<dbReference type="eggNOG" id="ENOG502QYWH">
    <property type="taxonomic scope" value="Eukaryota"/>
</dbReference>
<proteinExistence type="predicted"/>
<dbReference type="GeneID" id="7446678"/>
<dbReference type="Proteomes" id="UP000001449">
    <property type="component" value="Chromosome 2"/>
</dbReference>
<feature type="chain" id="PRO_5002869323" evidence="4">
    <location>
        <begin position="20"/>
        <end position="186"/>
    </location>
</feature>
<dbReference type="GO" id="GO:0009523">
    <property type="term" value="C:photosystem II"/>
    <property type="evidence" value="ECO:0007669"/>
    <property type="project" value="InterPro"/>
</dbReference>
<dbReference type="InterPro" id="IPR008797">
    <property type="entry name" value="PSII_PsbQ"/>
</dbReference>
<keyword evidence="6" id="KW-1185">Reference proteome</keyword>
<keyword evidence="3" id="KW-0472">Membrane</keyword>
<dbReference type="EMBL" id="CM000639">
    <property type="protein sequence ID" value="EED94862.1"/>
    <property type="molecule type" value="Genomic_DNA"/>
</dbReference>
<dbReference type="InParanoid" id="B8BV25"/>
<dbReference type="Pfam" id="PF05757">
    <property type="entry name" value="PsbQ"/>
    <property type="match status" value="1"/>
</dbReference>
<evidence type="ECO:0000256" key="2">
    <source>
        <dbReference type="ARBA" id="ARBA00023078"/>
    </source>
</evidence>
<dbReference type="GO" id="GO:0005509">
    <property type="term" value="F:calcium ion binding"/>
    <property type="evidence" value="ECO:0007669"/>
    <property type="project" value="InterPro"/>
</dbReference>
<evidence type="ECO:0000256" key="3">
    <source>
        <dbReference type="ARBA" id="ARBA00023136"/>
    </source>
</evidence>
<dbReference type="HOGENOM" id="CLU_1457292_0_0_1"/>
<comment type="subcellular location">
    <subcellularLocation>
        <location evidence="1">Membrane</location>
    </subcellularLocation>
</comment>
<name>B8BV25_THAPS</name>
<dbReference type="KEGG" id="tps:THAPSDRAFT_21390"/>
<evidence type="ECO:0000256" key="1">
    <source>
        <dbReference type="ARBA" id="ARBA00004370"/>
    </source>
</evidence>
<reference evidence="5 6" key="2">
    <citation type="journal article" date="2008" name="Nature">
        <title>The Phaeodactylum genome reveals the evolutionary history of diatom genomes.</title>
        <authorList>
            <person name="Bowler C."/>
            <person name="Allen A.E."/>
            <person name="Badger J.H."/>
            <person name="Grimwood J."/>
            <person name="Jabbari K."/>
            <person name="Kuo A."/>
            <person name="Maheswari U."/>
            <person name="Martens C."/>
            <person name="Maumus F."/>
            <person name="Otillar R.P."/>
            <person name="Rayko E."/>
            <person name="Salamov A."/>
            <person name="Vandepoele K."/>
            <person name="Beszteri B."/>
            <person name="Gruber A."/>
            <person name="Heijde M."/>
            <person name="Katinka M."/>
            <person name="Mock T."/>
            <person name="Valentin K."/>
            <person name="Verret F."/>
            <person name="Berges J.A."/>
            <person name="Brownlee C."/>
            <person name="Cadoret J.P."/>
            <person name="Chiovitti A."/>
            <person name="Choi C.J."/>
            <person name="Coesel S."/>
            <person name="De Martino A."/>
            <person name="Detter J.C."/>
            <person name="Durkin C."/>
            <person name="Falciatore A."/>
            <person name="Fournet J."/>
            <person name="Haruta M."/>
            <person name="Huysman M.J."/>
            <person name="Jenkins B.D."/>
            <person name="Jiroutova K."/>
            <person name="Jorgensen R.E."/>
            <person name="Joubert Y."/>
            <person name="Kaplan A."/>
            <person name="Kroger N."/>
            <person name="Kroth P.G."/>
            <person name="La Roche J."/>
            <person name="Lindquist E."/>
            <person name="Lommer M."/>
            <person name="Martin-Jezequel V."/>
            <person name="Lopez P.J."/>
            <person name="Lucas S."/>
            <person name="Mangogna M."/>
            <person name="McGinnis K."/>
            <person name="Medlin L.K."/>
            <person name="Montsant A."/>
            <person name="Oudot-Le Secq M.P."/>
            <person name="Napoli C."/>
            <person name="Obornik M."/>
            <person name="Parker M.S."/>
            <person name="Petit J.L."/>
            <person name="Porcel B.M."/>
            <person name="Poulsen N."/>
            <person name="Robison M."/>
            <person name="Rychlewski L."/>
            <person name="Rynearson T.A."/>
            <person name="Schmutz J."/>
            <person name="Shapiro H."/>
            <person name="Siaut M."/>
            <person name="Stanley M."/>
            <person name="Sussman M.R."/>
            <person name="Taylor A.R."/>
            <person name="Vardi A."/>
            <person name="von Dassow P."/>
            <person name="Vyverman W."/>
            <person name="Willis A."/>
            <person name="Wyrwicz L.S."/>
            <person name="Rokhsar D.S."/>
            <person name="Weissenbach J."/>
            <person name="Armbrust E.V."/>
            <person name="Green B.R."/>
            <person name="Van de Peer Y."/>
            <person name="Grigoriev I.V."/>
        </authorList>
    </citation>
    <scope>NUCLEOTIDE SEQUENCE [LARGE SCALE GENOMIC DNA]</scope>
    <source>
        <strain evidence="5 6">CCMP1335</strain>
    </source>
</reference>
<keyword evidence="2" id="KW-0793">Thylakoid</keyword>
<evidence type="ECO:0000313" key="6">
    <source>
        <dbReference type="Proteomes" id="UP000001449"/>
    </source>
</evidence>
<dbReference type="RefSeq" id="XP_002287419.1">
    <property type="nucleotide sequence ID" value="XM_002287383.1"/>
</dbReference>
<evidence type="ECO:0000313" key="5">
    <source>
        <dbReference type="EMBL" id="EED94862.1"/>
    </source>
</evidence>
<dbReference type="PaxDb" id="35128-Thaps21390"/>
<protein>
    <submittedName>
        <fullName evidence="5">Uncharacterized protein</fullName>
    </submittedName>
</protein>
<accession>B8BV25</accession>